<organism evidence="8">
    <name type="scientific">hydrothermal vent metagenome</name>
    <dbReference type="NCBI Taxonomy" id="652676"/>
    <lineage>
        <taxon>unclassified sequences</taxon>
        <taxon>metagenomes</taxon>
        <taxon>ecological metagenomes</taxon>
    </lineage>
</organism>
<keyword evidence="5" id="KW-0902">Two-component regulatory system</keyword>
<evidence type="ECO:0000256" key="6">
    <source>
        <dbReference type="SAM" id="Phobius"/>
    </source>
</evidence>
<keyword evidence="6" id="KW-1133">Transmembrane helix</keyword>
<evidence type="ECO:0000256" key="4">
    <source>
        <dbReference type="ARBA" id="ARBA00022777"/>
    </source>
</evidence>
<feature type="non-terminal residue" evidence="8">
    <location>
        <position position="448"/>
    </location>
</feature>
<proteinExistence type="predicted"/>
<dbReference type="GO" id="GO:0000155">
    <property type="term" value="F:phosphorelay sensor kinase activity"/>
    <property type="evidence" value="ECO:0007669"/>
    <property type="project" value="InterPro"/>
</dbReference>
<keyword evidence="3" id="KW-0808">Transferase</keyword>
<dbReference type="SUPFAM" id="SSF47384">
    <property type="entry name" value="Homodimeric domain of signal transducing histidine kinase"/>
    <property type="match status" value="1"/>
</dbReference>
<dbReference type="CDD" id="cd00082">
    <property type="entry name" value="HisKA"/>
    <property type="match status" value="1"/>
</dbReference>
<dbReference type="InterPro" id="IPR003661">
    <property type="entry name" value="HisK_dim/P_dom"/>
</dbReference>
<dbReference type="EMBL" id="UOFK01000161">
    <property type="protein sequence ID" value="VAW78640.1"/>
    <property type="molecule type" value="Genomic_DNA"/>
</dbReference>
<accession>A0A3B0YPL6</accession>
<dbReference type="EC" id="2.7.13.3" evidence="2"/>
<dbReference type="AlphaFoldDB" id="A0A3B0YPL6"/>
<dbReference type="InterPro" id="IPR036097">
    <property type="entry name" value="HisK_dim/P_sf"/>
</dbReference>
<evidence type="ECO:0000256" key="2">
    <source>
        <dbReference type="ARBA" id="ARBA00012438"/>
    </source>
</evidence>
<evidence type="ECO:0000256" key="5">
    <source>
        <dbReference type="ARBA" id="ARBA00023012"/>
    </source>
</evidence>
<dbReference type="SMART" id="SM00388">
    <property type="entry name" value="HisKA"/>
    <property type="match status" value="1"/>
</dbReference>
<name>A0A3B0YPL6_9ZZZZ</name>
<dbReference type="PANTHER" id="PTHR43711">
    <property type="entry name" value="TWO-COMPONENT HISTIDINE KINASE"/>
    <property type="match status" value="1"/>
</dbReference>
<dbReference type="InterPro" id="IPR050736">
    <property type="entry name" value="Sensor_HK_Regulatory"/>
</dbReference>
<comment type="catalytic activity">
    <reaction evidence="1">
        <text>ATP + protein L-histidine = ADP + protein N-phospho-L-histidine.</text>
        <dbReference type="EC" id="2.7.13.3"/>
    </reaction>
</comment>
<feature type="domain" description="Signal transduction histidine kinase dimerisation/phosphoacceptor" evidence="7">
    <location>
        <begin position="380"/>
        <end position="447"/>
    </location>
</feature>
<dbReference type="Pfam" id="PF00512">
    <property type="entry name" value="HisKA"/>
    <property type="match status" value="1"/>
</dbReference>
<reference evidence="8" key="1">
    <citation type="submission" date="2018-06" db="EMBL/GenBank/DDBJ databases">
        <authorList>
            <person name="Zhirakovskaya E."/>
        </authorList>
    </citation>
    <scope>NUCLEOTIDE SEQUENCE</scope>
</reference>
<keyword evidence="6" id="KW-0472">Membrane</keyword>
<gene>
    <name evidence="8" type="ORF">MNBD_GAMMA13-1904</name>
</gene>
<keyword evidence="4" id="KW-0418">Kinase</keyword>
<evidence type="ECO:0000256" key="3">
    <source>
        <dbReference type="ARBA" id="ARBA00022679"/>
    </source>
</evidence>
<dbReference type="PANTHER" id="PTHR43711:SF26">
    <property type="entry name" value="SENSOR HISTIDINE KINASE RCSC"/>
    <property type="match status" value="1"/>
</dbReference>
<dbReference type="Gene3D" id="1.10.287.130">
    <property type="match status" value="1"/>
</dbReference>
<evidence type="ECO:0000259" key="7">
    <source>
        <dbReference type="SMART" id="SM00388"/>
    </source>
</evidence>
<sequence>MLGLIPLLLAFIISLPLVFDKLEQFYQKAYLEQLRTDFRDLDQHITRRQEMVRLFAKLPEPGMNRPAGESRDNKHLERVRKDYIDWANRVLFDQLDITEIIFIDSSGELSLAMRRNAQTGVLESDQRSVDLPTLEFLSAGLKLAPGTVLTSPVDLDESARSNAPNRFMTLSFITPLIATSATDGTPQLRGVVIFKLDIGGLSHFYRGIYWVQSNGEYLADQTLDDAPSSTAFADFPGLKTLFDTGELGLWEHGGQQIFWLPLFTVRGAGPLWVGRSVDKSPLADFTRELELRLILLIGALLFAVYLIARLFAVRTEHISHELTHKMSQVLEKDEAVTFRWQRPEELRQLGDTLTRLSKKHASDTQALHEHTLELVQSNRYKSEFLANVSHELRTPLNSILLLSKILAADTAPLAGEQRQQARVIYSAGRDLRTLIDGILDLSRIEAGK</sequence>
<protein>
    <recommendedName>
        <fullName evidence="2">histidine kinase</fullName>
        <ecNumber evidence="2">2.7.13.3</ecNumber>
    </recommendedName>
</protein>
<evidence type="ECO:0000313" key="8">
    <source>
        <dbReference type="EMBL" id="VAW78640.1"/>
    </source>
</evidence>
<keyword evidence="6" id="KW-0812">Transmembrane</keyword>
<feature type="transmembrane region" description="Helical" evidence="6">
    <location>
        <begin position="293"/>
        <end position="312"/>
    </location>
</feature>
<evidence type="ECO:0000256" key="1">
    <source>
        <dbReference type="ARBA" id="ARBA00000085"/>
    </source>
</evidence>